<dbReference type="InterPro" id="IPR003808">
    <property type="entry name" value="Fe-S_metab-assoc_dom"/>
</dbReference>
<dbReference type="Pfam" id="PF02657">
    <property type="entry name" value="SufE"/>
    <property type="match status" value="1"/>
</dbReference>
<dbReference type="PROSITE" id="PS00595">
    <property type="entry name" value="AA_TRANSFER_CLASS_5"/>
    <property type="match status" value="1"/>
</dbReference>
<dbReference type="Pfam" id="PF00266">
    <property type="entry name" value="Aminotran_5"/>
    <property type="match status" value="1"/>
</dbReference>
<dbReference type="Proteomes" id="UP000307702">
    <property type="component" value="Unassembled WGS sequence"/>
</dbReference>
<sequence>MNIFEPHLFRQQFPLIIQHEKAQIDQHSLNPALVYLDNAATTQKPEQVINSYQYYYQNSNANVHRASHQLSSKATSAFEQARSSVQKFIGARSIKEIIWTKGATESINIIAQALARNTLRLGDEIVLCASEHHANIVPWQIVAQQTGAVIKVLTLNNQGYIDVDSIDNVITSKTKIVACAHISNVLGRINPIKSVIERAKHVGAISVIDGAQAVAHLSVNVAALDCDFYVFSAHKMYGPTGVGVLYGKEALLESMSPYQGGGEMIKTVSFTQATTFNALPFKFEAGTPNIAGVIAFSQCIDFLAPLLADKKQGYSLYEQQLLQYCYQGLSQIKPVKFIAEGMPDIGVIAFTLTGHHNHDVAMALDSYGIAIRSGHHCAMPLMTYLQLDGCLRISIAAYNTVAEIDYLLNCLHSILQEEGGDNSVLVKQGKAESQVSLSSSQLIQSAKPAVQTMDDIIRLFTKTKGWDSRHREIMLLGKKLPRLDKSLRNDNTLIAGCESLAWLQVEKNIDGSYIFTADSDAKIIRGLLVIVLAAFNGRNAQEINQVNINEYFNTLGLLQHLSPSRGNGLLAIVDKIKLLAQ</sequence>
<proteinExistence type="inferred from homology"/>
<evidence type="ECO:0000256" key="4">
    <source>
        <dbReference type="ARBA" id="ARBA00022679"/>
    </source>
</evidence>
<evidence type="ECO:0000256" key="2">
    <source>
        <dbReference type="ARBA" id="ARBA00010447"/>
    </source>
</evidence>
<dbReference type="RefSeq" id="WP_138621000.1">
    <property type="nucleotide sequence ID" value="NZ_SZVP01000003.1"/>
</dbReference>
<dbReference type="SUPFAM" id="SSF82649">
    <property type="entry name" value="SufE/NifU"/>
    <property type="match status" value="1"/>
</dbReference>
<dbReference type="SUPFAM" id="SSF53383">
    <property type="entry name" value="PLP-dependent transferases"/>
    <property type="match status" value="1"/>
</dbReference>
<dbReference type="PANTHER" id="PTHR43586">
    <property type="entry name" value="CYSTEINE DESULFURASE"/>
    <property type="match status" value="1"/>
</dbReference>
<dbReference type="OrthoDB" id="9808002at2"/>
<comment type="similarity">
    <text evidence="2">Belongs to the class-V pyridoxal-phosphate-dependent aminotransferase family. Csd subfamily.</text>
</comment>
<evidence type="ECO:0000256" key="3">
    <source>
        <dbReference type="ARBA" id="ARBA00012239"/>
    </source>
</evidence>
<reference evidence="9 10" key="1">
    <citation type="submission" date="2019-05" db="EMBL/GenBank/DDBJ databases">
        <title>Colwellia ponticola sp. nov., isolated from seawater.</title>
        <authorList>
            <person name="Yoon J.-H."/>
        </authorList>
    </citation>
    <scope>NUCLEOTIDE SEQUENCE [LARGE SCALE GENOMIC DNA]</scope>
    <source>
        <strain evidence="9 10">OISW-25</strain>
    </source>
</reference>
<dbReference type="Gene3D" id="3.90.1150.10">
    <property type="entry name" value="Aspartate Aminotransferase, domain 1"/>
    <property type="match status" value="1"/>
</dbReference>
<accession>A0A8H2PMC2</accession>
<dbReference type="InterPro" id="IPR020578">
    <property type="entry name" value="Aminotrans_V_PyrdxlP_BS"/>
</dbReference>
<dbReference type="GO" id="GO:0031071">
    <property type="term" value="F:cysteine desulfurase activity"/>
    <property type="evidence" value="ECO:0007669"/>
    <property type="project" value="UniProtKB-EC"/>
</dbReference>
<name>A0A8H2PMC2_9GAMM</name>
<dbReference type="InterPro" id="IPR015424">
    <property type="entry name" value="PyrdxlP-dep_Trfase"/>
</dbReference>
<dbReference type="InterPro" id="IPR015422">
    <property type="entry name" value="PyrdxlP-dep_Trfase_small"/>
</dbReference>
<evidence type="ECO:0000256" key="5">
    <source>
        <dbReference type="ARBA" id="ARBA00022898"/>
    </source>
</evidence>
<dbReference type="AlphaFoldDB" id="A0A8H2PMC2"/>
<dbReference type="PANTHER" id="PTHR43586:SF8">
    <property type="entry name" value="CYSTEINE DESULFURASE 1, CHLOROPLASTIC"/>
    <property type="match status" value="1"/>
</dbReference>
<gene>
    <name evidence="9" type="primary">sufS</name>
    <name evidence="9" type="ORF">FCS21_04845</name>
</gene>
<dbReference type="InterPro" id="IPR010970">
    <property type="entry name" value="Cys_dSase_SufS"/>
</dbReference>
<dbReference type="EC" id="2.8.1.7" evidence="3"/>
<dbReference type="EMBL" id="SZVP01000003">
    <property type="protein sequence ID" value="TMM46297.1"/>
    <property type="molecule type" value="Genomic_DNA"/>
</dbReference>
<keyword evidence="10" id="KW-1185">Reference proteome</keyword>
<dbReference type="InterPro" id="IPR015421">
    <property type="entry name" value="PyrdxlP-dep_Trfase_major"/>
</dbReference>
<evidence type="ECO:0000256" key="6">
    <source>
        <dbReference type="ARBA" id="ARBA00050776"/>
    </source>
</evidence>
<dbReference type="GO" id="GO:0006534">
    <property type="term" value="P:cysteine metabolic process"/>
    <property type="evidence" value="ECO:0007669"/>
    <property type="project" value="InterPro"/>
</dbReference>
<evidence type="ECO:0000313" key="9">
    <source>
        <dbReference type="EMBL" id="TMM46297.1"/>
    </source>
</evidence>
<keyword evidence="4" id="KW-0808">Transferase</keyword>
<dbReference type="CDD" id="cd06453">
    <property type="entry name" value="SufS_like"/>
    <property type="match status" value="1"/>
</dbReference>
<dbReference type="InterPro" id="IPR000192">
    <property type="entry name" value="Aminotrans_V_dom"/>
</dbReference>
<dbReference type="Gene3D" id="3.90.1010.10">
    <property type="match status" value="1"/>
</dbReference>
<feature type="domain" description="Aminotransferase class V" evidence="7">
    <location>
        <begin position="34"/>
        <end position="407"/>
    </location>
</feature>
<feature type="domain" description="Fe-S metabolism associated" evidence="8">
    <location>
        <begin position="459"/>
        <end position="577"/>
    </location>
</feature>
<evidence type="ECO:0000313" key="10">
    <source>
        <dbReference type="Proteomes" id="UP000307702"/>
    </source>
</evidence>
<protein>
    <recommendedName>
        <fullName evidence="3">cysteine desulfurase</fullName>
        <ecNumber evidence="3">2.8.1.7</ecNumber>
    </recommendedName>
</protein>
<organism evidence="9 10">
    <name type="scientific">Colwellia ponticola</name>
    <dbReference type="NCBI Taxonomy" id="2304625"/>
    <lineage>
        <taxon>Bacteria</taxon>
        <taxon>Pseudomonadati</taxon>
        <taxon>Pseudomonadota</taxon>
        <taxon>Gammaproteobacteria</taxon>
        <taxon>Alteromonadales</taxon>
        <taxon>Colwelliaceae</taxon>
        <taxon>Colwellia</taxon>
    </lineage>
</organism>
<evidence type="ECO:0000256" key="1">
    <source>
        <dbReference type="ARBA" id="ARBA00001933"/>
    </source>
</evidence>
<evidence type="ECO:0000259" key="7">
    <source>
        <dbReference type="Pfam" id="PF00266"/>
    </source>
</evidence>
<evidence type="ECO:0000259" key="8">
    <source>
        <dbReference type="Pfam" id="PF02657"/>
    </source>
</evidence>
<comment type="cofactor">
    <cofactor evidence="1">
        <name>pyridoxal 5'-phosphate</name>
        <dbReference type="ChEBI" id="CHEBI:597326"/>
    </cofactor>
</comment>
<dbReference type="GO" id="GO:0030170">
    <property type="term" value="F:pyridoxal phosphate binding"/>
    <property type="evidence" value="ECO:0007669"/>
    <property type="project" value="InterPro"/>
</dbReference>
<dbReference type="NCBIfam" id="TIGR01979">
    <property type="entry name" value="sufS"/>
    <property type="match status" value="1"/>
</dbReference>
<keyword evidence="5" id="KW-0663">Pyridoxal phosphate</keyword>
<dbReference type="Gene3D" id="3.40.640.10">
    <property type="entry name" value="Type I PLP-dependent aspartate aminotransferase-like (Major domain)"/>
    <property type="match status" value="1"/>
</dbReference>
<comment type="caution">
    <text evidence="9">The sequence shown here is derived from an EMBL/GenBank/DDBJ whole genome shotgun (WGS) entry which is preliminary data.</text>
</comment>
<comment type="catalytic activity">
    <reaction evidence="6">
        <text>(sulfur carrier)-H + L-cysteine = (sulfur carrier)-SH + L-alanine</text>
        <dbReference type="Rhea" id="RHEA:43892"/>
        <dbReference type="Rhea" id="RHEA-COMP:14737"/>
        <dbReference type="Rhea" id="RHEA-COMP:14739"/>
        <dbReference type="ChEBI" id="CHEBI:29917"/>
        <dbReference type="ChEBI" id="CHEBI:35235"/>
        <dbReference type="ChEBI" id="CHEBI:57972"/>
        <dbReference type="ChEBI" id="CHEBI:64428"/>
        <dbReference type="EC" id="2.8.1.7"/>
    </reaction>
</comment>